<name>A0A151AIQ1_9EURY</name>
<dbReference type="AlphaFoldDB" id="A0A151AIQ1"/>
<dbReference type="InterPro" id="IPR029044">
    <property type="entry name" value="Nucleotide-diphossugar_trans"/>
</dbReference>
<proteinExistence type="predicted"/>
<dbReference type="PATRIC" id="fig|1008153.3.peg.126"/>
<dbReference type="EMBL" id="LTAZ01000001">
    <property type="protein sequence ID" value="KYH27455.1"/>
    <property type="molecule type" value="Genomic_DNA"/>
</dbReference>
<protein>
    <submittedName>
        <fullName evidence="3">Adenosylcobinamide-phosphate guanylyltransferase</fullName>
        <ecNumber evidence="3">2.7.7.62</ecNumber>
    </submittedName>
</protein>
<comment type="caution">
    <text evidence="3">The sequence shown here is derived from an EMBL/GenBank/DDBJ whole genome shotgun (WGS) entry which is preliminary data.</text>
</comment>
<dbReference type="SUPFAM" id="SSF53448">
    <property type="entry name" value="Nucleotide-diphospho-sugar transferases"/>
    <property type="match status" value="1"/>
</dbReference>
<dbReference type="Gene3D" id="3.90.550.10">
    <property type="entry name" value="Spore Coat Polysaccharide Biosynthesis Protein SpsA, Chain A"/>
    <property type="match status" value="1"/>
</dbReference>
<dbReference type="PANTHER" id="PTHR19136">
    <property type="entry name" value="MOLYBDENUM COFACTOR GUANYLYLTRANSFERASE"/>
    <property type="match status" value="1"/>
</dbReference>
<gene>
    <name evidence="3" type="primary">cobY</name>
    <name evidence="3" type="ORF">HAPAU_01220</name>
</gene>
<dbReference type="Proteomes" id="UP000075321">
    <property type="component" value="Unassembled WGS sequence"/>
</dbReference>
<evidence type="ECO:0000313" key="4">
    <source>
        <dbReference type="Proteomes" id="UP000075321"/>
    </source>
</evidence>
<keyword evidence="1 3" id="KW-0808">Transferase</keyword>
<dbReference type="EC" id="2.7.7.62" evidence="3"/>
<evidence type="ECO:0000313" key="3">
    <source>
        <dbReference type="EMBL" id="KYH27455.1"/>
    </source>
</evidence>
<keyword evidence="3" id="KW-0548">Nucleotidyltransferase</keyword>
<dbReference type="PANTHER" id="PTHR19136:SF86">
    <property type="entry name" value="ADENOSYLCOBINAMIDE-PHOSPHATE GUANYLYLTRANSFERASE"/>
    <property type="match status" value="1"/>
</dbReference>
<reference evidence="3 4" key="1">
    <citation type="submission" date="2016-02" db="EMBL/GenBank/DDBJ databases">
        <title>Genome sequence of Halalkalicoccus paucihalophilus DSM 24557.</title>
        <authorList>
            <person name="Poehlein A."/>
            <person name="Daniel R."/>
        </authorList>
    </citation>
    <scope>NUCLEOTIDE SEQUENCE [LARGE SCALE GENOMIC DNA]</scope>
    <source>
        <strain evidence="3 4">DSM 24557</strain>
    </source>
</reference>
<dbReference type="InterPro" id="IPR025877">
    <property type="entry name" value="MobA-like_NTP_Trfase"/>
</dbReference>
<evidence type="ECO:0000259" key="2">
    <source>
        <dbReference type="Pfam" id="PF12804"/>
    </source>
</evidence>
<accession>A0A151AIQ1</accession>
<organism evidence="3 4">
    <name type="scientific">Halalkalicoccus paucihalophilus</name>
    <dbReference type="NCBI Taxonomy" id="1008153"/>
    <lineage>
        <taxon>Archaea</taxon>
        <taxon>Methanobacteriati</taxon>
        <taxon>Methanobacteriota</taxon>
        <taxon>Stenosarchaea group</taxon>
        <taxon>Halobacteria</taxon>
        <taxon>Halobacteriales</taxon>
        <taxon>Halococcaceae</taxon>
        <taxon>Halalkalicoccus</taxon>
    </lineage>
</organism>
<dbReference type="GO" id="GO:0008820">
    <property type="term" value="F:cobinamide phosphate guanylyltransferase activity"/>
    <property type="evidence" value="ECO:0007669"/>
    <property type="project" value="UniProtKB-EC"/>
</dbReference>
<keyword evidence="4" id="KW-1185">Reference proteome</keyword>
<sequence length="171" mass="18120">MGEKPLVEVGGEPMVDRVLAAISPVADTVHATPSPHTPETRAHLEGRVPIVETPGEGYVSDLSVALSRVERPVLTVTADLPLVRAADVRAALEGDENGSLTVCVPVDRKRELGLSVGTRFEHDGRQVAPTGLNVVGDGPDSVRVLDRIGLAVNVNTYEDLEVASSVISERF</sequence>
<evidence type="ECO:0000256" key="1">
    <source>
        <dbReference type="ARBA" id="ARBA00022679"/>
    </source>
</evidence>
<dbReference type="Pfam" id="PF12804">
    <property type="entry name" value="NTP_transf_3"/>
    <property type="match status" value="1"/>
</dbReference>
<feature type="domain" description="MobA-like NTP transferase" evidence="2">
    <location>
        <begin position="2"/>
        <end position="110"/>
    </location>
</feature>